<comment type="caution">
    <text evidence="1">The sequence shown here is derived from an EMBL/GenBank/DDBJ whole genome shotgun (WGS) entry which is preliminary data.</text>
</comment>
<gene>
    <name evidence="1" type="ORF">D6C19_05650</name>
    <name evidence="2" type="ORF">E5340_05805</name>
</gene>
<dbReference type="AlphaFoldDB" id="A0A4Q2AUP4"/>
<evidence type="ECO:0000313" key="3">
    <source>
        <dbReference type="Proteomes" id="UP000289316"/>
    </source>
</evidence>
<accession>A0A4Q2AUP4</accession>
<dbReference type="Proteomes" id="UP000289316">
    <property type="component" value="Unassembled WGS sequence"/>
</dbReference>
<evidence type="ECO:0000313" key="2">
    <source>
        <dbReference type="EMBL" id="TGY55326.1"/>
    </source>
</evidence>
<reference evidence="1 3" key="1">
    <citation type="submission" date="2018-09" db="EMBL/GenBank/DDBJ databases">
        <title>Murine metabolic-syndrome-specific gut microbial biobank.</title>
        <authorList>
            <person name="Liu C."/>
        </authorList>
    </citation>
    <scope>NUCLEOTIDE SEQUENCE [LARGE SCALE GENOMIC DNA]</scope>
    <source>
        <strain evidence="1 3">C-30</strain>
    </source>
</reference>
<dbReference type="EMBL" id="SRYK01000023">
    <property type="protein sequence ID" value="TGY55326.1"/>
    <property type="molecule type" value="Genomic_DNA"/>
</dbReference>
<dbReference type="Proteomes" id="UP000306855">
    <property type="component" value="Unassembled WGS sequence"/>
</dbReference>
<dbReference type="Gene3D" id="3.40.50.300">
    <property type="entry name" value="P-loop containing nucleotide triphosphate hydrolases"/>
    <property type="match status" value="1"/>
</dbReference>
<protein>
    <submittedName>
        <fullName evidence="1">Uncharacterized protein</fullName>
    </submittedName>
</protein>
<evidence type="ECO:0000313" key="1">
    <source>
        <dbReference type="EMBL" id="RXV74402.1"/>
    </source>
</evidence>
<dbReference type="OrthoDB" id="9807790at2"/>
<dbReference type="RefSeq" id="WP_089135302.1">
    <property type="nucleotide sequence ID" value="NZ_BDFM01000128.1"/>
</dbReference>
<sequence length="339" mass="38730">MIREGQALGVNIVITADRINSLWATILANINKHLSLYMVDKDEYKSMQGYQAPIPGRGQIELEEILDFQAYLPTKQADVLTSVKEMRKLAEVMSATWTGDLPAKVPMLPKEISEEYFFGQDSVKKMLSKGHIPLALAKETTMAVDFKPQMKYFVIMEDTPQQEDSLEQTLIVSLSKLDSNYVKYVIDFAKDYLNSGFDEIITSEIVSEFFKEIEELVMYRESHPDYVTKHYTYVPNLVNNADSFMLTEGSLKKILYQGSSVGIYFIFRDEQNKLLTDYDPISKVVRNGIMSCMLGTRVVDQNYIKAKKDFKEPPIGMNEINFVEASKSSRSCLITKWGK</sequence>
<reference evidence="2 4" key="2">
    <citation type="submission" date="2019-04" db="EMBL/GenBank/DDBJ databases">
        <title>Microbes associate with the intestines of laboratory mice.</title>
        <authorList>
            <person name="Navarre W."/>
            <person name="Wong E."/>
            <person name="Huang K."/>
            <person name="Tropini C."/>
            <person name="Ng K."/>
            <person name="Yu B."/>
        </authorList>
    </citation>
    <scope>NUCLEOTIDE SEQUENCE [LARGE SCALE GENOMIC DNA]</scope>
    <source>
        <strain evidence="2 4">NM26_J9</strain>
    </source>
</reference>
<dbReference type="InterPro" id="IPR027417">
    <property type="entry name" value="P-loop_NTPase"/>
</dbReference>
<name>A0A4Q2AUP4_9LACO</name>
<dbReference type="EMBL" id="QZFR01000036">
    <property type="protein sequence ID" value="RXV74402.1"/>
    <property type="molecule type" value="Genomic_DNA"/>
</dbReference>
<proteinExistence type="predicted"/>
<organism evidence="1 3">
    <name type="scientific">Ligilactobacillus murinus</name>
    <dbReference type="NCBI Taxonomy" id="1622"/>
    <lineage>
        <taxon>Bacteria</taxon>
        <taxon>Bacillati</taxon>
        <taxon>Bacillota</taxon>
        <taxon>Bacilli</taxon>
        <taxon>Lactobacillales</taxon>
        <taxon>Lactobacillaceae</taxon>
        <taxon>Ligilactobacillus</taxon>
    </lineage>
</organism>
<evidence type="ECO:0000313" key="4">
    <source>
        <dbReference type="Proteomes" id="UP000306855"/>
    </source>
</evidence>